<keyword evidence="2" id="KW-1133">Transmembrane helix</keyword>
<dbReference type="RefSeq" id="WP_008872200.1">
    <property type="nucleotide sequence ID" value="NZ_CAUM01000006.1"/>
</dbReference>
<organism evidence="4 5">
    <name type="scientific">Mesorhizobium metallidurans STM 2683</name>
    <dbReference type="NCBI Taxonomy" id="1297569"/>
    <lineage>
        <taxon>Bacteria</taxon>
        <taxon>Pseudomonadati</taxon>
        <taxon>Pseudomonadota</taxon>
        <taxon>Alphaproteobacteria</taxon>
        <taxon>Hyphomicrobiales</taxon>
        <taxon>Phyllobacteriaceae</taxon>
        <taxon>Mesorhizobium</taxon>
    </lineage>
</organism>
<accession>M5EG02</accession>
<dbReference type="STRING" id="1297569.MESS2_1030062"/>
<evidence type="ECO:0000313" key="4">
    <source>
        <dbReference type="EMBL" id="CCV03205.1"/>
    </source>
</evidence>
<keyword evidence="5" id="KW-1185">Reference proteome</keyword>
<dbReference type="EMBL" id="CAUM01000006">
    <property type="protein sequence ID" value="CCV03205.1"/>
    <property type="molecule type" value="Genomic_DNA"/>
</dbReference>
<proteinExistence type="predicted"/>
<comment type="caution">
    <text evidence="4">The sequence shown here is derived from an EMBL/GenBank/DDBJ whole genome shotgun (WGS) entry which is preliminary data.</text>
</comment>
<feature type="transmembrane region" description="Helical" evidence="2">
    <location>
        <begin position="36"/>
        <end position="54"/>
    </location>
</feature>
<dbReference type="Pfam" id="PF07811">
    <property type="entry name" value="TadE"/>
    <property type="match status" value="1"/>
</dbReference>
<dbReference type="Proteomes" id="UP000012062">
    <property type="component" value="Unassembled WGS sequence"/>
</dbReference>
<reference evidence="4 5" key="1">
    <citation type="submission" date="2013-02" db="EMBL/GenBank/DDBJ databases">
        <authorList>
            <person name="Genoscope - CEA"/>
        </authorList>
    </citation>
    <scope>NUCLEOTIDE SEQUENCE [LARGE SCALE GENOMIC DNA]</scope>
    <source>
        <strain evidence="4 5">STM 2683</strain>
    </source>
</reference>
<gene>
    <name evidence="4" type="ORF">MESS2_1030062</name>
</gene>
<dbReference type="eggNOG" id="COG4961">
    <property type="taxonomic scope" value="Bacteria"/>
</dbReference>
<evidence type="ECO:0000256" key="2">
    <source>
        <dbReference type="SAM" id="Phobius"/>
    </source>
</evidence>
<protein>
    <submittedName>
        <fullName evidence="4">TadE family protein</fullName>
    </submittedName>
</protein>
<dbReference type="InterPro" id="IPR012495">
    <property type="entry name" value="TadE-like_dom"/>
</dbReference>
<evidence type="ECO:0000259" key="3">
    <source>
        <dbReference type="Pfam" id="PF07811"/>
    </source>
</evidence>
<dbReference type="AlphaFoldDB" id="M5EG02"/>
<sequence>MILPTPRQDRQEQGMGKAGRTGFFGRFAQDRRGSTALEFAMLALPFALLVFAILESCISFAAQEVMANAADDVARQLRTGQIRKANVTDASIKQMICGRLEVMVAKNCPGLLVDLREFQSFADAATAGFKITTAGDIELTGTSPTTFTVAPGLAESKNMLRVFYKWPVMTDFMAKSMANLKDGNTLHFASVTWQNEPFDN</sequence>
<evidence type="ECO:0000256" key="1">
    <source>
        <dbReference type="SAM" id="MobiDB-lite"/>
    </source>
</evidence>
<feature type="region of interest" description="Disordered" evidence="1">
    <location>
        <begin position="1"/>
        <end position="20"/>
    </location>
</feature>
<name>M5EG02_9HYPH</name>
<evidence type="ECO:0000313" key="5">
    <source>
        <dbReference type="Proteomes" id="UP000012062"/>
    </source>
</evidence>
<feature type="domain" description="TadE-like" evidence="3">
    <location>
        <begin position="33"/>
        <end position="75"/>
    </location>
</feature>
<keyword evidence="2" id="KW-0812">Transmembrane</keyword>
<keyword evidence="2" id="KW-0472">Membrane</keyword>